<organism evidence="3 4">
    <name type="scientific">Tistlia consotensis USBA 355</name>
    <dbReference type="NCBI Taxonomy" id="560819"/>
    <lineage>
        <taxon>Bacteria</taxon>
        <taxon>Pseudomonadati</taxon>
        <taxon>Pseudomonadota</taxon>
        <taxon>Alphaproteobacteria</taxon>
        <taxon>Rhodospirillales</taxon>
        <taxon>Rhodovibrionaceae</taxon>
        <taxon>Tistlia</taxon>
    </lineage>
</organism>
<evidence type="ECO:0000259" key="2">
    <source>
        <dbReference type="Pfam" id="PF25181"/>
    </source>
</evidence>
<dbReference type="Pfam" id="PF25181">
    <property type="entry name" value="Phage_Bbp19"/>
    <property type="match status" value="1"/>
</dbReference>
<evidence type="ECO:0000313" key="4">
    <source>
        <dbReference type="Proteomes" id="UP000192917"/>
    </source>
</evidence>
<accession>A0A1Y6CGY3</accession>
<dbReference type="STRING" id="560819.SAMN05428998_12574"/>
<evidence type="ECO:0000313" key="3">
    <source>
        <dbReference type="EMBL" id="SMF64646.1"/>
    </source>
</evidence>
<keyword evidence="4" id="KW-1185">Reference proteome</keyword>
<feature type="region of interest" description="Disordered" evidence="1">
    <location>
        <begin position="100"/>
        <end position="121"/>
    </location>
</feature>
<sequence>MTGAGHFDAGHFDAGEAAAVAERAKRMTREQQRRAAALRYVLEDRRGRDWLWSLLEDCRIWTSSYTGDTATFFNEGMRNVGLKVLTEITETVPEALVTMITENHSDERDDGDSGREPGREP</sequence>
<reference evidence="3 4" key="1">
    <citation type="submission" date="2017-04" db="EMBL/GenBank/DDBJ databases">
        <authorList>
            <person name="Afonso C.L."/>
            <person name="Miller P.J."/>
            <person name="Scott M.A."/>
            <person name="Spackman E."/>
            <person name="Goraichik I."/>
            <person name="Dimitrov K.M."/>
            <person name="Suarez D.L."/>
            <person name="Swayne D.E."/>
        </authorList>
    </citation>
    <scope>NUCLEOTIDE SEQUENCE [LARGE SCALE GENOMIC DNA]</scope>
    <source>
        <strain evidence="3 4">USBA 355</strain>
    </source>
</reference>
<dbReference type="EMBL" id="FWZX01000025">
    <property type="protein sequence ID" value="SMF64646.1"/>
    <property type="molecule type" value="Genomic_DNA"/>
</dbReference>
<feature type="compositionally biased region" description="Basic and acidic residues" evidence="1">
    <location>
        <begin position="103"/>
        <end position="121"/>
    </location>
</feature>
<protein>
    <recommendedName>
        <fullName evidence="2">Bbp19-like phage domain-containing protein</fullName>
    </recommendedName>
</protein>
<dbReference type="Proteomes" id="UP000192917">
    <property type="component" value="Unassembled WGS sequence"/>
</dbReference>
<dbReference type="RefSeq" id="WP_085125231.1">
    <property type="nucleotide sequence ID" value="NZ_FWZX01000025.1"/>
</dbReference>
<evidence type="ECO:0000256" key="1">
    <source>
        <dbReference type="SAM" id="MobiDB-lite"/>
    </source>
</evidence>
<name>A0A1Y6CGY3_9PROT</name>
<proteinExistence type="predicted"/>
<feature type="domain" description="Bbp19-like phage" evidence="2">
    <location>
        <begin position="39"/>
        <end position="100"/>
    </location>
</feature>
<gene>
    <name evidence="3" type="ORF">SAMN05428998_12574</name>
</gene>
<dbReference type="AlphaFoldDB" id="A0A1Y6CGY3"/>
<dbReference type="InterPro" id="IPR057447">
    <property type="entry name" value="Bbp19-like_phage"/>
</dbReference>